<dbReference type="GO" id="GO:0016787">
    <property type="term" value="F:hydrolase activity"/>
    <property type="evidence" value="ECO:0007669"/>
    <property type="project" value="UniProtKB-KW"/>
</dbReference>
<feature type="compositionally biased region" description="Basic and acidic residues" evidence="7">
    <location>
        <begin position="60"/>
        <end position="71"/>
    </location>
</feature>
<evidence type="ECO:0000256" key="7">
    <source>
        <dbReference type="SAM" id="MobiDB-lite"/>
    </source>
</evidence>
<name>A0ABV6SW82_9GAMM</name>
<dbReference type="PANTHER" id="PTHR21666">
    <property type="entry name" value="PEPTIDASE-RELATED"/>
    <property type="match status" value="1"/>
</dbReference>
<keyword evidence="5" id="KW-0862">Zinc</keyword>
<evidence type="ECO:0000313" key="10">
    <source>
        <dbReference type="Proteomes" id="UP001589898"/>
    </source>
</evidence>
<evidence type="ECO:0000256" key="2">
    <source>
        <dbReference type="ARBA" id="ARBA00022670"/>
    </source>
</evidence>
<keyword evidence="6" id="KW-0482">Metalloprotease</keyword>
<feature type="domain" description="M23ase beta-sheet core" evidence="8">
    <location>
        <begin position="131"/>
        <end position="223"/>
    </location>
</feature>
<dbReference type="EMBL" id="JBHLTF010000029">
    <property type="protein sequence ID" value="MFC0717693.1"/>
    <property type="molecule type" value="Genomic_DNA"/>
</dbReference>
<keyword evidence="2" id="KW-0645">Protease</keyword>
<evidence type="ECO:0000256" key="3">
    <source>
        <dbReference type="ARBA" id="ARBA00022723"/>
    </source>
</evidence>
<feature type="region of interest" description="Disordered" evidence="7">
    <location>
        <begin position="44"/>
        <end position="71"/>
    </location>
</feature>
<dbReference type="EC" id="3.4.24.-" evidence="9"/>
<evidence type="ECO:0000256" key="5">
    <source>
        <dbReference type="ARBA" id="ARBA00022833"/>
    </source>
</evidence>
<dbReference type="InterPro" id="IPR011055">
    <property type="entry name" value="Dup_hybrid_motif"/>
</dbReference>
<reference evidence="9 10" key="1">
    <citation type="submission" date="2024-09" db="EMBL/GenBank/DDBJ databases">
        <authorList>
            <person name="Sun Q."/>
            <person name="Mori K."/>
        </authorList>
    </citation>
    <scope>NUCLEOTIDE SEQUENCE [LARGE SCALE GENOMIC DNA]</scope>
    <source>
        <strain evidence="9 10">KCTC 52403</strain>
    </source>
</reference>
<keyword evidence="10" id="KW-1185">Reference proteome</keyword>
<dbReference type="Gene3D" id="2.70.70.10">
    <property type="entry name" value="Glucose Permease (Domain IIA)"/>
    <property type="match status" value="1"/>
</dbReference>
<organism evidence="9 10">
    <name type="scientific">Luteimonas padinae</name>
    <dbReference type="NCBI Taxonomy" id="1714359"/>
    <lineage>
        <taxon>Bacteria</taxon>
        <taxon>Pseudomonadati</taxon>
        <taxon>Pseudomonadota</taxon>
        <taxon>Gammaproteobacteria</taxon>
        <taxon>Lysobacterales</taxon>
        <taxon>Lysobacteraceae</taxon>
        <taxon>Luteimonas</taxon>
    </lineage>
</organism>
<proteinExistence type="predicted"/>
<dbReference type="CDD" id="cd12797">
    <property type="entry name" value="M23_peptidase"/>
    <property type="match status" value="1"/>
</dbReference>
<evidence type="ECO:0000256" key="1">
    <source>
        <dbReference type="ARBA" id="ARBA00001947"/>
    </source>
</evidence>
<keyword evidence="3" id="KW-0479">Metal-binding</keyword>
<dbReference type="Pfam" id="PF01551">
    <property type="entry name" value="Peptidase_M23"/>
    <property type="match status" value="1"/>
</dbReference>
<dbReference type="InterPro" id="IPR016047">
    <property type="entry name" value="M23ase_b-sheet_dom"/>
</dbReference>
<dbReference type="InterPro" id="IPR050570">
    <property type="entry name" value="Cell_wall_metabolism_enzyme"/>
</dbReference>
<protein>
    <submittedName>
        <fullName evidence="9">M23 family metallopeptidase</fullName>
        <ecNumber evidence="9">3.4.24.-</ecNumber>
    </submittedName>
</protein>
<keyword evidence="4 9" id="KW-0378">Hydrolase</keyword>
<dbReference type="SUPFAM" id="SSF51261">
    <property type="entry name" value="Duplicated hybrid motif"/>
    <property type="match status" value="1"/>
</dbReference>
<evidence type="ECO:0000256" key="6">
    <source>
        <dbReference type="ARBA" id="ARBA00023049"/>
    </source>
</evidence>
<dbReference type="PANTHER" id="PTHR21666:SF288">
    <property type="entry name" value="CELL DIVISION PROTEIN YTFB"/>
    <property type="match status" value="1"/>
</dbReference>
<dbReference type="RefSeq" id="WP_229823350.1">
    <property type="nucleotide sequence ID" value="NZ_BMZT01000007.1"/>
</dbReference>
<evidence type="ECO:0000259" key="8">
    <source>
        <dbReference type="Pfam" id="PF01551"/>
    </source>
</evidence>
<evidence type="ECO:0000313" key="9">
    <source>
        <dbReference type="EMBL" id="MFC0717693.1"/>
    </source>
</evidence>
<evidence type="ECO:0000256" key="4">
    <source>
        <dbReference type="ARBA" id="ARBA00022801"/>
    </source>
</evidence>
<sequence>MRHVAIVLAGLLLAAAAYYLAMPRAERGRIVQVSPTVAAPVPAADRDARAGDAAVQSEVDDARDSRVDRTRAVDAATPVAATDPAPEARPAAVAAPPAAVALPSGLVVPVQGVAPSSLAPTFDDDRGEGRVHEALDIMAPAGTPVLAVADGHVEKLFDSDRGGLTIYQFEPTGRYAYYYAHLERYAPGLEEGATLRQGEVIGYVGSSGNADPAAPHLHFAIFLLGPEKRWWEGTPIDPWPLLSGRAP</sequence>
<comment type="cofactor">
    <cofactor evidence="1">
        <name>Zn(2+)</name>
        <dbReference type="ChEBI" id="CHEBI:29105"/>
    </cofactor>
</comment>
<accession>A0ABV6SW82</accession>
<comment type="caution">
    <text evidence="9">The sequence shown here is derived from an EMBL/GenBank/DDBJ whole genome shotgun (WGS) entry which is preliminary data.</text>
</comment>
<dbReference type="Proteomes" id="UP001589898">
    <property type="component" value="Unassembled WGS sequence"/>
</dbReference>
<gene>
    <name evidence="9" type="ORF">ACFFFU_08015</name>
</gene>